<dbReference type="EMBL" id="KI630980">
    <property type="protein sequence ID" value="EYU31329.1"/>
    <property type="molecule type" value="Genomic_DNA"/>
</dbReference>
<sequence>MLWCYPEAKDRRRSLFGAVMIVDLAMLKDSKDLRLKLTRKRMSKHIELENEKRKKMELHEKASRATPPSRRAAETQPIGSTIKNSYASWNSNAVKTRSPERIRNFLQQVACPDLFTRSCITASSTVSAGSLADLSNLANTSIYGFEDYHGVDIGVVRGVRLWFSALAGEIPVEIKINDTDTKLGFTIRRTEEGFIYISSVVEADNPSERSGLSSLYKQASLASRLLVVSRISNRKVLPVAIIVHVFLWDRRVNYANVGSIRARAMSTSTSSPPNLGRPVNQSQVVPLEVDDQEDLEDDYEIEVSDEPDITLERNNAGEFSFRLRDFGLTDNCV</sequence>
<proteinExistence type="predicted"/>
<dbReference type="Proteomes" id="UP000030748">
    <property type="component" value="Unassembled WGS sequence"/>
</dbReference>
<dbReference type="PANTHER" id="PTHR33984:SF2">
    <property type="entry name" value="OS02G0717600 PROTEIN"/>
    <property type="match status" value="1"/>
</dbReference>
<reference evidence="2 3" key="1">
    <citation type="journal article" date="2013" name="Proc. Natl. Acad. Sci. U.S.A.">
        <title>Fine-scale variation in meiotic recombination in Mimulus inferred from population shotgun sequencing.</title>
        <authorList>
            <person name="Hellsten U."/>
            <person name="Wright K.M."/>
            <person name="Jenkins J."/>
            <person name="Shu S."/>
            <person name="Yuan Y."/>
            <person name="Wessler S.R."/>
            <person name="Schmutz J."/>
            <person name="Willis J.H."/>
            <person name="Rokhsar D.S."/>
        </authorList>
    </citation>
    <scope>NUCLEOTIDE SEQUENCE [LARGE SCALE GENOMIC DNA]</scope>
    <source>
        <strain evidence="3">cv. DUN x IM62</strain>
    </source>
</reference>
<dbReference type="PANTHER" id="PTHR33984">
    <property type="entry name" value="OS02G0717600 PROTEIN"/>
    <property type="match status" value="1"/>
</dbReference>
<feature type="region of interest" description="Disordered" evidence="1">
    <location>
        <begin position="56"/>
        <end position="77"/>
    </location>
</feature>
<dbReference type="AlphaFoldDB" id="A0A022QUQ5"/>
<evidence type="ECO:0000256" key="1">
    <source>
        <dbReference type="SAM" id="MobiDB-lite"/>
    </source>
</evidence>
<evidence type="ECO:0000313" key="2">
    <source>
        <dbReference type="EMBL" id="EYU31329.1"/>
    </source>
</evidence>
<protein>
    <submittedName>
        <fullName evidence="2">Uncharacterized protein</fullName>
    </submittedName>
</protein>
<gene>
    <name evidence="2" type="ORF">MIMGU_mgv11b024287mg</name>
</gene>
<keyword evidence="3" id="KW-1185">Reference proteome</keyword>
<organism evidence="2 3">
    <name type="scientific">Erythranthe guttata</name>
    <name type="common">Yellow monkey flower</name>
    <name type="synonym">Mimulus guttatus</name>
    <dbReference type="NCBI Taxonomy" id="4155"/>
    <lineage>
        <taxon>Eukaryota</taxon>
        <taxon>Viridiplantae</taxon>
        <taxon>Streptophyta</taxon>
        <taxon>Embryophyta</taxon>
        <taxon>Tracheophyta</taxon>
        <taxon>Spermatophyta</taxon>
        <taxon>Magnoliopsida</taxon>
        <taxon>eudicotyledons</taxon>
        <taxon>Gunneridae</taxon>
        <taxon>Pentapetalae</taxon>
        <taxon>asterids</taxon>
        <taxon>lamiids</taxon>
        <taxon>Lamiales</taxon>
        <taxon>Phrymaceae</taxon>
        <taxon>Erythranthe</taxon>
    </lineage>
</organism>
<evidence type="ECO:0000313" key="3">
    <source>
        <dbReference type="Proteomes" id="UP000030748"/>
    </source>
</evidence>
<dbReference type="STRING" id="4155.A0A022QUQ5"/>
<accession>A0A022QUQ5</accession>
<name>A0A022QUQ5_ERYGU</name>